<evidence type="ECO:0000313" key="2">
    <source>
        <dbReference type="EMBL" id="OFI48932.1"/>
    </source>
</evidence>
<accession>A0A1E8GL03</accession>
<dbReference type="Proteomes" id="UP000178622">
    <property type="component" value="Unassembled WGS sequence"/>
</dbReference>
<evidence type="ECO:0008006" key="4">
    <source>
        <dbReference type="Google" id="ProtNLM"/>
    </source>
</evidence>
<dbReference type="STRING" id="1859473.BG261_04530"/>
<evidence type="ECO:0000313" key="3">
    <source>
        <dbReference type="Proteomes" id="UP000178622"/>
    </source>
</evidence>
<dbReference type="AlphaFoldDB" id="A0A1E8GL03"/>
<feature type="transmembrane region" description="Helical" evidence="1">
    <location>
        <begin position="129"/>
        <end position="150"/>
    </location>
</feature>
<feature type="transmembrane region" description="Helical" evidence="1">
    <location>
        <begin position="210"/>
        <end position="232"/>
    </location>
</feature>
<dbReference type="CDD" id="cd21503">
    <property type="entry name" value="ABC-2_lan_permease"/>
    <property type="match status" value="1"/>
</dbReference>
<sequence>MYKIIKAQWYKTFRTPVSIILLVCPLLFSLLLLLYCKESTYVKGIELNVFFLLFTIVATFSLSFFIPMIYEPDREACSYANELRIGRSRSSLFIGRFILIIILLAIIEIFAVILFIMGGNLFLDIDFNSIQLVNYFFIFYLTSFPMIIIYQFVTLRFNYVGSILLGSFISLSSILLGTTNLGELFWKWLPFVWGIKINSIYGNNISDVNIYFYLLLSLVFTAFLMIIFIFWYNRWSGQTQLEE</sequence>
<keyword evidence="1" id="KW-1133">Transmembrane helix</keyword>
<keyword evidence="3" id="KW-1185">Reference proteome</keyword>
<keyword evidence="1" id="KW-0472">Membrane</keyword>
<evidence type="ECO:0000256" key="1">
    <source>
        <dbReference type="SAM" id="Phobius"/>
    </source>
</evidence>
<feature type="transmembrane region" description="Helical" evidence="1">
    <location>
        <begin position="47"/>
        <end position="70"/>
    </location>
</feature>
<gene>
    <name evidence="2" type="ORF">BG261_04530</name>
</gene>
<name>A0A1E8GL03_9LACT</name>
<dbReference type="OrthoDB" id="1701852at2"/>
<keyword evidence="1" id="KW-0812">Transmembrane</keyword>
<feature type="transmembrane region" description="Helical" evidence="1">
    <location>
        <begin position="157"/>
        <end position="176"/>
    </location>
</feature>
<organism evidence="2 3">
    <name type="scientific">Floricoccus tropicus</name>
    <dbReference type="NCBI Taxonomy" id="1859473"/>
    <lineage>
        <taxon>Bacteria</taxon>
        <taxon>Bacillati</taxon>
        <taxon>Bacillota</taxon>
        <taxon>Bacilli</taxon>
        <taxon>Lactobacillales</taxon>
        <taxon>Streptococcaceae</taxon>
        <taxon>Floricoccus</taxon>
    </lineage>
</organism>
<feature type="transmembrane region" description="Helical" evidence="1">
    <location>
        <begin position="91"/>
        <end position="117"/>
    </location>
</feature>
<dbReference type="RefSeq" id="WP_070792506.1">
    <property type="nucleotide sequence ID" value="NZ_MKIR01000022.1"/>
</dbReference>
<feature type="transmembrane region" description="Helical" evidence="1">
    <location>
        <begin position="12"/>
        <end position="35"/>
    </location>
</feature>
<reference evidence="3" key="1">
    <citation type="submission" date="2016-09" db="EMBL/GenBank/DDBJ databases">
        <title>Draft genome sequence of a novel species of the family Streptococcaceae isolated from flowers.</title>
        <authorList>
            <person name="Chuah L.-O."/>
            <person name="Yap K.-P."/>
            <person name="Thong K.L."/>
            <person name="Liong M.T."/>
            <person name="Ahmad R."/>
            <person name="Rusul G."/>
        </authorList>
    </citation>
    <scope>NUCLEOTIDE SEQUENCE [LARGE SCALE GENOMIC DNA]</scope>
    <source>
        <strain evidence="3">DF1</strain>
    </source>
</reference>
<dbReference type="EMBL" id="MKIR01000022">
    <property type="protein sequence ID" value="OFI48932.1"/>
    <property type="molecule type" value="Genomic_DNA"/>
</dbReference>
<proteinExistence type="predicted"/>
<protein>
    <recommendedName>
        <fullName evidence="4">Lantibiotic ABC transporter permease</fullName>
    </recommendedName>
</protein>
<comment type="caution">
    <text evidence="2">The sequence shown here is derived from an EMBL/GenBank/DDBJ whole genome shotgun (WGS) entry which is preliminary data.</text>
</comment>